<dbReference type="AlphaFoldDB" id="A0AB33KZ64"/>
<evidence type="ECO:0000313" key="1">
    <source>
        <dbReference type="EMBL" id="BFP67910.1"/>
    </source>
</evidence>
<protein>
    <submittedName>
        <fullName evidence="1">Uncharacterized protein</fullName>
    </submittedName>
</protein>
<reference evidence="1" key="1">
    <citation type="submission" date="2024-08" db="EMBL/GenBank/DDBJ databases">
        <title>Whole genome sequence of Tenacibaculum sp. strain pbs-1 associated with black-spot shell disease in Akoya pearl oysters.</title>
        <authorList>
            <person name="Sakatoku A."/>
            <person name="Suzuki T."/>
            <person name="Hatano K."/>
            <person name="Seki M."/>
            <person name="Tanaka D."/>
            <person name="Nakamura S."/>
            <person name="Suzuki N."/>
            <person name="Isshiki T."/>
        </authorList>
    </citation>
    <scope>NUCLEOTIDE SEQUENCE</scope>
    <source>
        <strain evidence="1">Pbs-1</strain>
    </source>
</reference>
<accession>A0AB33KZ64</accession>
<sequence length="48" mass="5449">MMLAVRFDKIDHWAKKPTPSTASIEDAKTITSLKLIPKIIKEIKRANV</sequence>
<organism evidence="1">
    <name type="scientific">Tenacibaculum sp. Pbs-1</name>
    <dbReference type="NCBI Taxonomy" id="3238748"/>
    <lineage>
        <taxon>Bacteria</taxon>
        <taxon>Pseudomonadati</taxon>
        <taxon>Bacteroidota</taxon>
        <taxon>Flavobacteriia</taxon>
        <taxon>Flavobacteriales</taxon>
        <taxon>Flavobacteriaceae</taxon>
        <taxon>Tenacibaculum</taxon>
    </lineage>
</organism>
<proteinExistence type="predicted"/>
<dbReference type="EMBL" id="AP035888">
    <property type="protein sequence ID" value="BFP67910.1"/>
    <property type="molecule type" value="Genomic_DNA"/>
</dbReference>
<name>A0AB33KZ64_9FLAO</name>
<gene>
    <name evidence="1" type="ORF">Pbs1_12530</name>
</gene>